<dbReference type="InterPro" id="IPR014284">
    <property type="entry name" value="RNA_pol_sigma-70_dom"/>
</dbReference>
<dbReference type="Gene3D" id="1.10.1740.10">
    <property type="match status" value="1"/>
</dbReference>
<evidence type="ECO:0000259" key="7">
    <source>
        <dbReference type="Pfam" id="PF04542"/>
    </source>
</evidence>
<dbReference type="PANTHER" id="PTHR43133:SF8">
    <property type="entry name" value="RNA POLYMERASE SIGMA FACTOR HI_1459-RELATED"/>
    <property type="match status" value="1"/>
</dbReference>
<evidence type="ECO:0000256" key="1">
    <source>
        <dbReference type="ARBA" id="ARBA00010641"/>
    </source>
</evidence>
<dbReference type="RefSeq" id="WP_327788303.1">
    <property type="nucleotide sequence ID" value="NZ_JARGEQ010000047.1"/>
</dbReference>
<dbReference type="GO" id="GO:0006352">
    <property type="term" value="P:DNA-templated transcription initiation"/>
    <property type="evidence" value="ECO:0007669"/>
    <property type="project" value="InterPro"/>
</dbReference>
<evidence type="ECO:0000313" key="10">
    <source>
        <dbReference type="Proteomes" id="UP001301140"/>
    </source>
</evidence>
<dbReference type="InterPro" id="IPR036388">
    <property type="entry name" value="WH-like_DNA-bd_sf"/>
</dbReference>
<dbReference type="PANTHER" id="PTHR43133">
    <property type="entry name" value="RNA POLYMERASE ECF-TYPE SIGMA FACTO"/>
    <property type="match status" value="1"/>
</dbReference>
<keyword evidence="4 6" id="KW-0238">DNA-binding</keyword>
<keyword evidence="10" id="KW-1185">Reference proteome</keyword>
<dbReference type="InterPro" id="IPR013324">
    <property type="entry name" value="RNA_pol_sigma_r3/r4-like"/>
</dbReference>
<dbReference type="EMBL" id="JARGEQ010000047">
    <property type="protein sequence ID" value="MDF1585882.1"/>
    <property type="molecule type" value="Genomic_DNA"/>
</dbReference>
<comment type="similarity">
    <text evidence="1 6">Belongs to the sigma-70 factor family. ECF subfamily.</text>
</comment>
<dbReference type="InterPro" id="IPR013325">
    <property type="entry name" value="RNA_pol_sigma_r2"/>
</dbReference>
<name>A0AAP3XQY2_9PROT</name>
<evidence type="ECO:0000313" key="9">
    <source>
        <dbReference type="EMBL" id="MDF1585882.1"/>
    </source>
</evidence>
<dbReference type="SUPFAM" id="SSF88946">
    <property type="entry name" value="Sigma2 domain of RNA polymerase sigma factors"/>
    <property type="match status" value="1"/>
</dbReference>
<feature type="domain" description="RNA polymerase sigma-70 region 2" evidence="7">
    <location>
        <begin position="27"/>
        <end position="94"/>
    </location>
</feature>
<evidence type="ECO:0000256" key="6">
    <source>
        <dbReference type="RuleBase" id="RU000716"/>
    </source>
</evidence>
<dbReference type="AlphaFoldDB" id="A0AAP3XQY2"/>
<dbReference type="Pfam" id="PF08281">
    <property type="entry name" value="Sigma70_r4_2"/>
    <property type="match status" value="1"/>
</dbReference>
<dbReference type="NCBIfam" id="TIGR02937">
    <property type="entry name" value="sigma70-ECF"/>
    <property type="match status" value="1"/>
</dbReference>
<reference evidence="9 10" key="1">
    <citation type="submission" date="2023-03" db="EMBL/GenBank/DDBJ databases">
        <title>YIM 152171 draft genome.</title>
        <authorList>
            <person name="Yang Z."/>
        </authorList>
    </citation>
    <scope>NUCLEOTIDE SEQUENCE [LARGE SCALE GENOMIC DNA]</scope>
    <source>
        <strain evidence="9 10">YIM 152171</strain>
    </source>
</reference>
<dbReference type="CDD" id="cd06171">
    <property type="entry name" value="Sigma70_r4"/>
    <property type="match status" value="1"/>
</dbReference>
<accession>A0AAP3XQY2</accession>
<dbReference type="PROSITE" id="PS01063">
    <property type="entry name" value="SIGMA70_ECF"/>
    <property type="match status" value="1"/>
</dbReference>
<gene>
    <name evidence="9" type="ORF">PZ740_05725</name>
</gene>
<keyword evidence="2 6" id="KW-0805">Transcription regulation</keyword>
<dbReference type="InterPro" id="IPR013249">
    <property type="entry name" value="RNA_pol_sigma70_r4_t2"/>
</dbReference>
<evidence type="ECO:0000256" key="2">
    <source>
        <dbReference type="ARBA" id="ARBA00023015"/>
    </source>
</evidence>
<keyword evidence="3 6" id="KW-0731">Sigma factor</keyword>
<proteinExistence type="inferred from homology"/>
<protein>
    <recommendedName>
        <fullName evidence="6">RNA polymerase sigma factor</fullName>
    </recommendedName>
</protein>
<dbReference type="InterPro" id="IPR007627">
    <property type="entry name" value="RNA_pol_sigma70_r2"/>
</dbReference>
<keyword evidence="5 6" id="KW-0804">Transcription</keyword>
<evidence type="ECO:0000256" key="5">
    <source>
        <dbReference type="ARBA" id="ARBA00023163"/>
    </source>
</evidence>
<evidence type="ECO:0000259" key="8">
    <source>
        <dbReference type="Pfam" id="PF08281"/>
    </source>
</evidence>
<dbReference type="Pfam" id="PF04542">
    <property type="entry name" value="Sigma70_r2"/>
    <property type="match status" value="1"/>
</dbReference>
<dbReference type="GO" id="GO:0016987">
    <property type="term" value="F:sigma factor activity"/>
    <property type="evidence" value="ECO:0007669"/>
    <property type="project" value="UniProtKB-KW"/>
</dbReference>
<dbReference type="InterPro" id="IPR000838">
    <property type="entry name" value="RNA_pol_sigma70_ECF_CS"/>
</dbReference>
<dbReference type="Gene3D" id="1.10.10.10">
    <property type="entry name" value="Winged helix-like DNA-binding domain superfamily/Winged helix DNA-binding domain"/>
    <property type="match status" value="1"/>
</dbReference>
<evidence type="ECO:0000256" key="3">
    <source>
        <dbReference type="ARBA" id="ARBA00023082"/>
    </source>
</evidence>
<feature type="domain" description="RNA polymerase sigma factor 70 region 4 type 2" evidence="8">
    <location>
        <begin position="124"/>
        <end position="176"/>
    </location>
</feature>
<dbReference type="SUPFAM" id="SSF88659">
    <property type="entry name" value="Sigma3 and sigma4 domains of RNA polymerase sigma factors"/>
    <property type="match status" value="1"/>
</dbReference>
<sequence length="186" mass="20482">MEAGAEEEDLLLAAAGRGEGAAFRRLTERHGDRAFSVALRITGRRGDAEDVVQEAFLRAWQHAARWRPGRARFSTWLHRVVVNLCLDRARAAARERPAPMEAAMELADPAPGAEQRLAQQERERAVLEAVRALPERQRAALALVHAGGLGQAEVAEVLELSVGAVESLLSRARRSLRERLATAEER</sequence>
<organism evidence="9 10">
    <name type="scientific">Marinimicrococcus flavescens</name>
    <dbReference type="NCBI Taxonomy" id="3031815"/>
    <lineage>
        <taxon>Bacteria</taxon>
        <taxon>Pseudomonadati</taxon>
        <taxon>Pseudomonadota</taxon>
        <taxon>Alphaproteobacteria</taxon>
        <taxon>Geminicoccales</taxon>
        <taxon>Geminicoccaceae</taxon>
        <taxon>Marinimicrococcus</taxon>
    </lineage>
</organism>
<dbReference type="InterPro" id="IPR039425">
    <property type="entry name" value="RNA_pol_sigma-70-like"/>
</dbReference>
<evidence type="ECO:0000256" key="4">
    <source>
        <dbReference type="ARBA" id="ARBA00023125"/>
    </source>
</evidence>
<comment type="caution">
    <text evidence="9">The sequence shown here is derived from an EMBL/GenBank/DDBJ whole genome shotgun (WGS) entry which is preliminary data.</text>
</comment>
<dbReference type="GO" id="GO:0003677">
    <property type="term" value="F:DNA binding"/>
    <property type="evidence" value="ECO:0007669"/>
    <property type="project" value="UniProtKB-KW"/>
</dbReference>
<dbReference type="Proteomes" id="UP001301140">
    <property type="component" value="Unassembled WGS sequence"/>
</dbReference>